<dbReference type="AlphaFoldDB" id="A0A5B8VT39"/>
<dbReference type="Proteomes" id="UP000321362">
    <property type="component" value="Chromosome"/>
</dbReference>
<dbReference type="Pfam" id="PF02627">
    <property type="entry name" value="CMD"/>
    <property type="match status" value="1"/>
</dbReference>
<name>A0A5B8VT39_9SPHI</name>
<keyword evidence="3" id="KW-1185">Reference proteome</keyword>
<feature type="domain" description="Carboxymuconolactone decarboxylase-like" evidence="1">
    <location>
        <begin position="45"/>
        <end position="106"/>
    </location>
</feature>
<accession>A0A5B8VT39</accession>
<proteinExistence type="predicted"/>
<evidence type="ECO:0000259" key="1">
    <source>
        <dbReference type="Pfam" id="PF02627"/>
    </source>
</evidence>
<dbReference type="Gene3D" id="1.20.1290.10">
    <property type="entry name" value="AhpD-like"/>
    <property type="match status" value="1"/>
</dbReference>
<protein>
    <submittedName>
        <fullName evidence="2">Carboxymuconolactone decarboxylase family protein</fullName>
    </submittedName>
</protein>
<dbReference type="KEGG" id="mgk:FSB76_01950"/>
<dbReference type="InterPro" id="IPR004675">
    <property type="entry name" value="AhpD_core"/>
</dbReference>
<dbReference type="SUPFAM" id="SSF69118">
    <property type="entry name" value="AhpD-like"/>
    <property type="match status" value="1"/>
</dbReference>
<dbReference type="RefSeq" id="WP_147051926.1">
    <property type="nucleotide sequence ID" value="NZ_CP042437.1"/>
</dbReference>
<dbReference type="PANTHER" id="PTHR35446">
    <property type="entry name" value="SI:CH211-175M2.5"/>
    <property type="match status" value="1"/>
</dbReference>
<dbReference type="OrthoDB" id="9808310at2"/>
<organism evidence="2 3">
    <name type="scientific">Mucilaginibacter ginsenosidivorax</name>
    <dbReference type="NCBI Taxonomy" id="862126"/>
    <lineage>
        <taxon>Bacteria</taxon>
        <taxon>Pseudomonadati</taxon>
        <taxon>Bacteroidota</taxon>
        <taxon>Sphingobacteriia</taxon>
        <taxon>Sphingobacteriales</taxon>
        <taxon>Sphingobacteriaceae</taxon>
        <taxon>Mucilaginibacter</taxon>
    </lineage>
</organism>
<evidence type="ECO:0000313" key="3">
    <source>
        <dbReference type="Proteomes" id="UP000321362"/>
    </source>
</evidence>
<dbReference type="EMBL" id="CP042437">
    <property type="protein sequence ID" value="QEC74767.1"/>
    <property type="molecule type" value="Genomic_DNA"/>
</dbReference>
<dbReference type="InterPro" id="IPR003779">
    <property type="entry name" value="CMD-like"/>
</dbReference>
<gene>
    <name evidence="2" type="ORF">FSB76_01950</name>
</gene>
<reference evidence="2 3" key="1">
    <citation type="journal article" date="2013" name="J. Microbiol.">
        <title>Mucilaginibacter ginsenosidivorax sp. nov., with ginsenoside converting activity isolated from sediment.</title>
        <authorList>
            <person name="Kim J.K."/>
            <person name="Choi T.E."/>
            <person name="Liu Q.M."/>
            <person name="Park H.Y."/>
            <person name="Yi T.H."/>
            <person name="Yoon M.H."/>
            <person name="Kim S.C."/>
            <person name="Im W.T."/>
        </authorList>
    </citation>
    <scope>NUCLEOTIDE SEQUENCE [LARGE SCALE GENOMIC DNA]</scope>
    <source>
        <strain evidence="2 3">KHI28</strain>
    </source>
</reference>
<sequence>MKTTFEIKKREEVSVADQAVYNSATNQLGFVPNMYGVIANSEFALSRYVKAEFGKSSLTTKEQEVINIVVSGVNACRYCTAFHYNYLQKLGLGSDQLAEIRKGSALFNPKLDALVKFTKNIVEKRGHIDGELVDNLIDAGYSKGAVIDTILLINLRGVTNYMHAALGEFEIDFPLAPDLI</sequence>
<dbReference type="NCBIfam" id="TIGR00778">
    <property type="entry name" value="ahpD_dom"/>
    <property type="match status" value="1"/>
</dbReference>
<dbReference type="PANTHER" id="PTHR35446:SF3">
    <property type="entry name" value="CMD DOMAIN-CONTAINING PROTEIN"/>
    <property type="match status" value="1"/>
</dbReference>
<dbReference type="InterPro" id="IPR029032">
    <property type="entry name" value="AhpD-like"/>
</dbReference>
<dbReference type="GO" id="GO:0051920">
    <property type="term" value="F:peroxiredoxin activity"/>
    <property type="evidence" value="ECO:0007669"/>
    <property type="project" value="InterPro"/>
</dbReference>
<evidence type="ECO:0000313" key="2">
    <source>
        <dbReference type="EMBL" id="QEC74767.1"/>
    </source>
</evidence>